<dbReference type="InterPro" id="IPR036249">
    <property type="entry name" value="Thioredoxin-like_sf"/>
</dbReference>
<comment type="similarity">
    <text evidence="1 7">Belongs to the thioredoxin family.</text>
</comment>
<sequence length="106" mass="11952">MTIIHVTSNNEIEPHINGDKLVLLNFWAKWCGPCKMLIPVLEQLDEELGDKVQILKVDVDNGPDLAAQYGVMGIPHTRMIINNNTRDPLVGYVPYEKLKTIVEAEL</sequence>
<dbReference type="Pfam" id="PF00085">
    <property type="entry name" value="Thioredoxin"/>
    <property type="match status" value="1"/>
</dbReference>
<reference evidence="10 11" key="1">
    <citation type="submission" date="2021-05" db="EMBL/GenBank/DDBJ databases">
        <title>Novel Bacillus species.</title>
        <authorList>
            <person name="Liu G."/>
        </authorList>
    </citation>
    <scope>NUCLEOTIDE SEQUENCE [LARGE SCALE GENOMIC DNA]</scope>
    <source>
        <strain evidence="11">FJAT-49780</strain>
    </source>
</reference>
<evidence type="ECO:0000256" key="7">
    <source>
        <dbReference type="PIRNR" id="PIRNR000077"/>
    </source>
</evidence>
<evidence type="ECO:0000256" key="3">
    <source>
        <dbReference type="ARBA" id="ARBA00022448"/>
    </source>
</evidence>
<dbReference type="InterPro" id="IPR005746">
    <property type="entry name" value="Thioredoxin"/>
</dbReference>
<dbReference type="PANTHER" id="PTHR45663">
    <property type="entry name" value="GEO12009P1"/>
    <property type="match status" value="1"/>
</dbReference>
<accession>A0A942THQ3</accession>
<keyword evidence="5 8" id="KW-1015">Disulfide bond</keyword>
<dbReference type="PROSITE" id="PS51352">
    <property type="entry name" value="THIOREDOXIN_2"/>
    <property type="match status" value="1"/>
</dbReference>
<keyword evidence="4" id="KW-0249">Electron transport</keyword>
<dbReference type="GO" id="GO:0015035">
    <property type="term" value="F:protein-disulfide reductase activity"/>
    <property type="evidence" value="ECO:0007669"/>
    <property type="project" value="InterPro"/>
</dbReference>
<evidence type="ECO:0000256" key="2">
    <source>
        <dbReference type="ARBA" id="ARBA00020570"/>
    </source>
</evidence>
<keyword evidence="6 8" id="KW-0676">Redox-active center</keyword>
<dbReference type="PANTHER" id="PTHR45663:SF11">
    <property type="entry name" value="GEO12009P1"/>
    <property type="match status" value="1"/>
</dbReference>
<evidence type="ECO:0000256" key="5">
    <source>
        <dbReference type="ARBA" id="ARBA00023157"/>
    </source>
</evidence>
<evidence type="ECO:0000313" key="10">
    <source>
        <dbReference type="EMBL" id="MBS4196981.1"/>
    </source>
</evidence>
<feature type="disulfide bond" description="Redox-active" evidence="8">
    <location>
        <begin position="31"/>
        <end position="34"/>
    </location>
</feature>
<dbReference type="GO" id="GO:0005829">
    <property type="term" value="C:cytosol"/>
    <property type="evidence" value="ECO:0007669"/>
    <property type="project" value="TreeGrafter"/>
</dbReference>
<dbReference type="PIRSF" id="PIRSF000077">
    <property type="entry name" value="Thioredoxin"/>
    <property type="match status" value="1"/>
</dbReference>
<evidence type="ECO:0000256" key="8">
    <source>
        <dbReference type="PIRSR" id="PIRSR000077-4"/>
    </source>
</evidence>
<keyword evidence="3" id="KW-0813">Transport</keyword>
<dbReference type="SUPFAM" id="SSF52833">
    <property type="entry name" value="Thioredoxin-like"/>
    <property type="match status" value="1"/>
</dbReference>
<dbReference type="InterPro" id="IPR017937">
    <property type="entry name" value="Thioredoxin_CS"/>
</dbReference>
<dbReference type="RefSeq" id="WP_213126182.1">
    <property type="nucleotide sequence ID" value="NZ_JAGYPG010000003.1"/>
</dbReference>
<dbReference type="CDD" id="cd02947">
    <property type="entry name" value="TRX_family"/>
    <property type="match status" value="1"/>
</dbReference>
<comment type="caution">
    <text evidence="10">The sequence shown here is derived from an EMBL/GenBank/DDBJ whole genome shotgun (WGS) entry which is preliminary data.</text>
</comment>
<organism evidence="10 11">
    <name type="scientific">Lederbergia citri</name>
    <dbReference type="NCBI Taxonomy" id="2833580"/>
    <lineage>
        <taxon>Bacteria</taxon>
        <taxon>Bacillati</taxon>
        <taxon>Bacillota</taxon>
        <taxon>Bacilli</taxon>
        <taxon>Bacillales</taxon>
        <taxon>Bacillaceae</taxon>
        <taxon>Lederbergia</taxon>
    </lineage>
</organism>
<dbReference type="Gene3D" id="3.40.30.10">
    <property type="entry name" value="Glutaredoxin"/>
    <property type="match status" value="1"/>
</dbReference>
<dbReference type="PROSITE" id="PS00194">
    <property type="entry name" value="THIOREDOXIN_1"/>
    <property type="match status" value="1"/>
</dbReference>
<evidence type="ECO:0000313" key="11">
    <source>
        <dbReference type="Proteomes" id="UP000681414"/>
    </source>
</evidence>
<evidence type="ECO:0000256" key="6">
    <source>
        <dbReference type="ARBA" id="ARBA00023284"/>
    </source>
</evidence>
<dbReference type="Proteomes" id="UP000681414">
    <property type="component" value="Unassembled WGS sequence"/>
</dbReference>
<evidence type="ECO:0000259" key="9">
    <source>
        <dbReference type="PROSITE" id="PS51352"/>
    </source>
</evidence>
<protein>
    <recommendedName>
        <fullName evidence="2 7">Thioredoxin</fullName>
    </recommendedName>
</protein>
<name>A0A942THQ3_9BACI</name>
<dbReference type="AlphaFoldDB" id="A0A942THQ3"/>
<gene>
    <name evidence="10" type="ORF">KHA97_18175</name>
</gene>
<keyword evidence="11" id="KW-1185">Reference proteome</keyword>
<dbReference type="InterPro" id="IPR013766">
    <property type="entry name" value="Thioredoxin_domain"/>
</dbReference>
<dbReference type="EMBL" id="JAGYPG010000003">
    <property type="protein sequence ID" value="MBS4196981.1"/>
    <property type="molecule type" value="Genomic_DNA"/>
</dbReference>
<dbReference type="GO" id="GO:0045454">
    <property type="term" value="P:cell redox homeostasis"/>
    <property type="evidence" value="ECO:0007669"/>
    <property type="project" value="TreeGrafter"/>
</dbReference>
<feature type="domain" description="Thioredoxin" evidence="9">
    <location>
        <begin position="1"/>
        <end position="106"/>
    </location>
</feature>
<evidence type="ECO:0000256" key="1">
    <source>
        <dbReference type="ARBA" id="ARBA00008987"/>
    </source>
</evidence>
<proteinExistence type="inferred from homology"/>
<evidence type="ECO:0000256" key="4">
    <source>
        <dbReference type="ARBA" id="ARBA00022982"/>
    </source>
</evidence>